<dbReference type="EMBL" id="JARPOI010000002">
    <property type="protein sequence ID" value="KAJ9188363.1"/>
    <property type="molecule type" value="Genomic_DNA"/>
</dbReference>
<dbReference type="SMART" id="SM01274">
    <property type="entry name" value="malic"/>
    <property type="match status" value="1"/>
</dbReference>
<dbReference type="SMART" id="SM00919">
    <property type="entry name" value="Malic_M"/>
    <property type="match status" value="1"/>
</dbReference>
<evidence type="ECO:0000256" key="1">
    <source>
        <dbReference type="ARBA" id="ARBA00001936"/>
    </source>
</evidence>
<evidence type="ECO:0000313" key="9">
    <source>
        <dbReference type="Proteomes" id="UP001174677"/>
    </source>
</evidence>
<comment type="cofactor">
    <cofactor evidence="2">
        <name>Mg(2+)</name>
        <dbReference type="ChEBI" id="CHEBI:18420"/>
    </cofactor>
</comment>
<evidence type="ECO:0000313" key="8">
    <source>
        <dbReference type="EMBL" id="KAJ9188363.1"/>
    </source>
</evidence>
<evidence type="ECO:0000256" key="4">
    <source>
        <dbReference type="ARBA" id="ARBA00022723"/>
    </source>
</evidence>
<evidence type="ECO:0000259" key="6">
    <source>
        <dbReference type="SMART" id="SM00919"/>
    </source>
</evidence>
<organism evidence="8 9">
    <name type="scientific">Hevea brasiliensis</name>
    <name type="common">Para rubber tree</name>
    <name type="synonym">Siphonia brasiliensis</name>
    <dbReference type="NCBI Taxonomy" id="3981"/>
    <lineage>
        <taxon>Eukaryota</taxon>
        <taxon>Viridiplantae</taxon>
        <taxon>Streptophyta</taxon>
        <taxon>Embryophyta</taxon>
        <taxon>Tracheophyta</taxon>
        <taxon>Spermatophyta</taxon>
        <taxon>Magnoliopsida</taxon>
        <taxon>eudicotyledons</taxon>
        <taxon>Gunneridae</taxon>
        <taxon>Pentapetalae</taxon>
        <taxon>rosids</taxon>
        <taxon>fabids</taxon>
        <taxon>Malpighiales</taxon>
        <taxon>Euphorbiaceae</taxon>
        <taxon>Crotonoideae</taxon>
        <taxon>Micrandreae</taxon>
        <taxon>Hevea</taxon>
    </lineage>
</organism>
<comment type="cofactor">
    <cofactor evidence="1">
        <name>Mn(2+)</name>
        <dbReference type="ChEBI" id="CHEBI:29035"/>
    </cofactor>
</comment>
<dbReference type="SUPFAM" id="SSF53223">
    <property type="entry name" value="Aminoacid dehydrogenase-like, N-terminal domain"/>
    <property type="match status" value="1"/>
</dbReference>
<comment type="caution">
    <text evidence="8">The sequence shown here is derived from an EMBL/GenBank/DDBJ whole genome shotgun (WGS) entry which is preliminary data.</text>
</comment>
<dbReference type="InterPro" id="IPR015884">
    <property type="entry name" value="Malic_enzyme_CS"/>
</dbReference>
<reference evidence="8" key="1">
    <citation type="journal article" date="2023" name="Plant Biotechnol. J.">
        <title>Chromosome-level wild Hevea brasiliensis genome provides new tools for genomic-assisted breeding and valuable loci to elevate rubber yield.</title>
        <authorList>
            <person name="Cheng H."/>
            <person name="Song X."/>
            <person name="Hu Y."/>
            <person name="Wu T."/>
            <person name="Yang Q."/>
            <person name="An Z."/>
            <person name="Feng S."/>
            <person name="Deng Z."/>
            <person name="Wu W."/>
            <person name="Zeng X."/>
            <person name="Tu M."/>
            <person name="Wang X."/>
            <person name="Huang H."/>
        </authorList>
    </citation>
    <scope>NUCLEOTIDE SEQUENCE</scope>
    <source>
        <strain evidence="8">MT/VB/25A 57/8</strain>
    </source>
</reference>
<name>A0ABQ9NAF0_HEVBR</name>
<dbReference type="CDD" id="cd05312">
    <property type="entry name" value="NAD_bind_1_malic_enz"/>
    <property type="match status" value="1"/>
</dbReference>
<protein>
    <recommendedName>
        <fullName evidence="5">Malic enzyme</fullName>
    </recommendedName>
</protein>
<dbReference type="PROSITE" id="PS00331">
    <property type="entry name" value="MALIC_ENZYMES"/>
    <property type="match status" value="1"/>
</dbReference>
<dbReference type="InterPro" id="IPR012302">
    <property type="entry name" value="Malic_NAD-bd"/>
</dbReference>
<gene>
    <name evidence="8" type="ORF">P3X46_003727</name>
</gene>
<dbReference type="InterPro" id="IPR036291">
    <property type="entry name" value="NAD(P)-bd_dom_sf"/>
</dbReference>
<evidence type="ECO:0000256" key="3">
    <source>
        <dbReference type="ARBA" id="ARBA00008785"/>
    </source>
</evidence>
<keyword evidence="5" id="KW-0560">Oxidoreductase</keyword>
<dbReference type="NCBIfam" id="NF010052">
    <property type="entry name" value="PRK13529.1"/>
    <property type="match status" value="1"/>
</dbReference>
<keyword evidence="9" id="KW-1185">Reference proteome</keyword>
<dbReference type="Proteomes" id="UP001174677">
    <property type="component" value="Chromosome 2"/>
</dbReference>
<dbReference type="Pfam" id="PF00390">
    <property type="entry name" value="malic"/>
    <property type="match status" value="1"/>
</dbReference>
<dbReference type="PANTHER" id="PTHR23406">
    <property type="entry name" value="MALIC ENZYME-RELATED"/>
    <property type="match status" value="1"/>
</dbReference>
<evidence type="ECO:0000256" key="5">
    <source>
        <dbReference type="RuleBase" id="RU003426"/>
    </source>
</evidence>
<sequence>MWKLTRFASSSLRRSRRFSTAIPGPCIVHKRGADILHDPWFNKDTGFPLTERDRLGLRGLLPPRVISFEQQYARFMESYRSLEKNTQGQPDGVVSLAKWRILNRLHDRNETLYYRVLIDNIKDFAPIIYTPTVGLVCQNYSGLFRRPRGMYFSAKDKGEMMSMIYNWPAQQVDMIVLTDGSRILGLGDLGVQGIGIPIGKLDMYVAAAGFNPQKILPVMLDVGTNNQKLLEDRLYLGLRQPRLEGEEYLSIVDEFMEAVFTRWPKAIVQFEDFQMKWAFETLQRYRKRFCMFNDDIQGTAGVALAGLLGTVRAQGQPLSDFVNQKIVVVGAGSAGLGVLNMAIEAVSRISGKNEGAVKNRFFLLDKDGLITKERKNIDAAAAPFAKDLKDVEGLREGASLVEVVKKLKPHVLLGLSGVGGIFNEEVLKAMQESDSTKPAIFAMSNPTMNAECTAADAFKHAGENIVFASGSPFENVDLGNGKVGHVNQANNMYLFPGIGLGTLLSGARIITDEMLQAAAECLASYMTDEEIQRGILYPSVNSIRHITAEVGAAVLRAAVAEGLAEGHGDVGPRELKNMSKEETVEYISRDMWFPVYSPLVHEK</sequence>
<dbReference type="Gene3D" id="3.40.50.10380">
    <property type="entry name" value="Malic enzyme, N-terminal domain"/>
    <property type="match status" value="1"/>
</dbReference>
<evidence type="ECO:0000259" key="7">
    <source>
        <dbReference type="SMART" id="SM01274"/>
    </source>
</evidence>
<dbReference type="PIRSF" id="PIRSF000106">
    <property type="entry name" value="ME"/>
    <property type="match status" value="1"/>
</dbReference>
<comment type="similarity">
    <text evidence="3 5">Belongs to the malic enzymes family.</text>
</comment>
<dbReference type="InterPro" id="IPR046346">
    <property type="entry name" value="Aminoacid_DH-like_N_sf"/>
</dbReference>
<proteinExistence type="inferred from homology"/>
<dbReference type="PRINTS" id="PR00072">
    <property type="entry name" value="MALOXRDTASE"/>
</dbReference>
<feature type="domain" description="Malic enzyme N-terminal" evidence="7">
    <location>
        <begin position="106"/>
        <end position="286"/>
    </location>
</feature>
<dbReference type="SUPFAM" id="SSF51735">
    <property type="entry name" value="NAD(P)-binding Rossmann-fold domains"/>
    <property type="match status" value="1"/>
</dbReference>
<dbReference type="PANTHER" id="PTHR23406:SF73">
    <property type="entry name" value="NAD-DEPENDENT MALIC ENZYME 2, MITOCHONDRIAL"/>
    <property type="match status" value="1"/>
</dbReference>
<dbReference type="InterPro" id="IPR001891">
    <property type="entry name" value="Malic_OxRdtase"/>
</dbReference>
<dbReference type="InterPro" id="IPR037062">
    <property type="entry name" value="Malic_N_dom_sf"/>
</dbReference>
<keyword evidence="4 5" id="KW-0479">Metal-binding</keyword>
<dbReference type="Pfam" id="PF03949">
    <property type="entry name" value="Malic_M"/>
    <property type="match status" value="1"/>
</dbReference>
<accession>A0ABQ9NAF0</accession>
<dbReference type="Gene3D" id="3.40.50.720">
    <property type="entry name" value="NAD(P)-binding Rossmann-like Domain"/>
    <property type="match status" value="1"/>
</dbReference>
<dbReference type="InterPro" id="IPR012301">
    <property type="entry name" value="Malic_N_dom"/>
</dbReference>
<feature type="domain" description="Malic enzyme NAD-binding" evidence="6">
    <location>
        <begin position="296"/>
        <end position="559"/>
    </location>
</feature>
<evidence type="ECO:0000256" key="2">
    <source>
        <dbReference type="ARBA" id="ARBA00001946"/>
    </source>
</evidence>